<accession>A0ABV0EUC5</accession>
<dbReference type="RefSeq" id="WP_207701857.1">
    <property type="nucleotide sequence ID" value="NZ_JAFREL020000004.1"/>
</dbReference>
<dbReference type="Proteomes" id="UP000664357">
    <property type="component" value="Unassembled WGS sequence"/>
</dbReference>
<reference evidence="1 2" key="2">
    <citation type="submission" date="2024-02" db="EMBL/GenBank/DDBJ databases">
        <title>The Genome Sequence of Enterococcus sp. DIV0159.</title>
        <authorList>
            <person name="Earl A."/>
            <person name="Manson A."/>
            <person name="Gilmore M."/>
            <person name="Sanders J."/>
            <person name="Shea T."/>
            <person name="Howe W."/>
            <person name="Livny J."/>
            <person name="Cuomo C."/>
            <person name="Neafsey D."/>
            <person name="Birren B."/>
        </authorList>
    </citation>
    <scope>NUCLEOTIDE SEQUENCE [LARGE SCALE GENOMIC DNA]</scope>
    <source>
        <strain evidence="1 2">665A</strain>
    </source>
</reference>
<organism evidence="1 2">
    <name type="scientific">Candidatus Enterococcus ferrettii</name>
    <dbReference type="NCBI Taxonomy" id="2815324"/>
    <lineage>
        <taxon>Bacteria</taxon>
        <taxon>Bacillati</taxon>
        <taxon>Bacillota</taxon>
        <taxon>Bacilli</taxon>
        <taxon>Lactobacillales</taxon>
        <taxon>Enterococcaceae</taxon>
        <taxon>Enterococcus</taxon>
    </lineage>
</organism>
<sequence length="283" mass="30543">MEKNKTAGRKRNKSVKTAVLLFGAVLITTSLLGGTLAKYVSELGSAKDEARVAKWGITEESQSLNMFKTAYDDISGAAANTVESKDGAKVMAPGTKGDVVLSPAISDAKLNNVEVAFKVNYGYGDFASDSVYGKYLGKWASQADGTGFEWWPLRFKVYSFNETSKDYTDLVYDGISTSDSGGTQINPDDGGIQIDKLNAAIKAAGSSDTIYPNDSLVVKKEKLAKMGVKIEWQWPFERPETGSVTAVDGWDTVVGNRAASLNTGDTDMPRFVMSMKYNAVQVD</sequence>
<evidence type="ECO:0000313" key="1">
    <source>
        <dbReference type="EMBL" id="MEO1772244.1"/>
    </source>
</evidence>
<protein>
    <submittedName>
        <fullName evidence="1">Uncharacterized protein</fullName>
    </submittedName>
</protein>
<proteinExistence type="predicted"/>
<evidence type="ECO:0000313" key="2">
    <source>
        <dbReference type="Proteomes" id="UP000664357"/>
    </source>
</evidence>
<reference evidence="1 2" key="1">
    <citation type="submission" date="2021-03" db="EMBL/GenBank/DDBJ databases">
        <authorList>
            <person name="Gilmore M.S."/>
            <person name="Schwartzman J."/>
            <person name="Van Tyne D."/>
            <person name="Martin M."/>
            <person name="Earl A.M."/>
            <person name="Manson A.L."/>
            <person name="Straub T."/>
            <person name="Salamzade R."/>
            <person name="Saavedra J."/>
            <person name="Lebreton F."/>
            <person name="Prichula J."/>
            <person name="Schaufler K."/>
            <person name="Gaca A."/>
            <person name="Sgardioli B."/>
            <person name="Wagenaar J."/>
            <person name="Strong T."/>
        </authorList>
    </citation>
    <scope>NUCLEOTIDE SEQUENCE [LARGE SCALE GENOMIC DNA]</scope>
    <source>
        <strain evidence="1 2">665A</strain>
    </source>
</reference>
<comment type="caution">
    <text evidence="1">The sequence shown here is derived from an EMBL/GenBank/DDBJ whole genome shotgun (WGS) entry which is preliminary data.</text>
</comment>
<keyword evidence="2" id="KW-1185">Reference proteome</keyword>
<name>A0ABV0EUC5_9ENTE</name>
<gene>
    <name evidence="1" type="ORF">JZO67_004226</name>
</gene>
<dbReference type="EMBL" id="JAFREL020000004">
    <property type="protein sequence ID" value="MEO1772244.1"/>
    <property type="molecule type" value="Genomic_DNA"/>
</dbReference>